<accession>A0A2P9HIR7</accession>
<reference evidence="2" key="1">
    <citation type="submission" date="2017-12" db="EMBL/GenBank/DDBJ databases">
        <authorList>
            <person name="Diaz M."/>
        </authorList>
    </citation>
    <scope>NUCLEOTIDE SEQUENCE [LARGE SCALE GENOMIC DNA]</scope>
    <source>
        <strain evidence="2">FI11154</strain>
    </source>
</reference>
<dbReference type="Proteomes" id="UP000246073">
    <property type="component" value="Unassembled WGS sequence"/>
</dbReference>
<sequence length="43" mass="4510">MRVRAGGAKAVESRTKKPRPMFHADAALFISCAPPNSIEGGAL</sequence>
<dbReference type="EMBL" id="OOFM01000004">
    <property type="protein sequence ID" value="SPL63972.1"/>
    <property type="molecule type" value="Genomic_DNA"/>
</dbReference>
<protein>
    <submittedName>
        <fullName evidence="1">Uncharacterized protein</fullName>
    </submittedName>
</protein>
<organism evidence="1 2">
    <name type="scientific">Ochrobactrum soli</name>
    <dbReference type="NCBI Taxonomy" id="2448455"/>
    <lineage>
        <taxon>Bacteria</taxon>
        <taxon>Pseudomonadati</taxon>
        <taxon>Pseudomonadota</taxon>
        <taxon>Alphaproteobacteria</taxon>
        <taxon>Hyphomicrobiales</taxon>
        <taxon>Brucellaceae</taxon>
        <taxon>Brucella/Ochrobactrum group</taxon>
        <taxon>Ochrobactrum</taxon>
    </lineage>
</organism>
<dbReference type="AlphaFoldDB" id="A0A2P9HIR7"/>
<evidence type="ECO:0000313" key="1">
    <source>
        <dbReference type="EMBL" id="SPL63972.1"/>
    </source>
</evidence>
<name>A0A2P9HIR7_9HYPH</name>
<proteinExistence type="predicted"/>
<evidence type="ECO:0000313" key="2">
    <source>
        <dbReference type="Proteomes" id="UP000246073"/>
    </source>
</evidence>
<gene>
    <name evidence="1" type="ORF">OHAE_3904</name>
</gene>